<dbReference type="PANTHER" id="PTHR18964:SF169">
    <property type="entry name" value="N-ACETYLMANNOSAMINE KINASE"/>
    <property type="match status" value="1"/>
</dbReference>
<name>A0A0F5LUD1_9HYPH</name>
<evidence type="ECO:0000313" key="2">
    <source>
        <dbReference type="EMBL" id="SHF68050.1"/>
    </source>
</evidence>
<dbReference type="EMBL" id="FQVC01000011">
    <property type="protein sequence ID" value="SHF68050.1"/>
    <property type="molecule type" value="Genomic_DNA"/>
</dbReference>
<dbReference type="STRING" id="1121477.SAMN02745223_03302"/>
<dbReference type="Pfam" id="PF00480">
    <property type="entry name" value="ROK"/>
    <property type="match status" value="1"/>
</dbReference>
<evidence type="ECO:0000313" key="4">
    <source>
        <dbReference type="Proteomes" id="UP000184533"/>
    </source>
</evidence>
<evidence type="ECO:0000313" key="3">
    <source>
        <dbReference type="Proteomes" id="UP000033608"/>
    </source>
</evidence>
<dbReference type="PANTHER" id="PTHR18964">
    <property type="entry name" value="ROK (REPRESSOR, ORF, KINASE) FAMILY"/>
    <property type="match status" value="1"/>
</dbReference>
<reference evidence="1 3" key="1">
    <citation type="submission" date="2015-03" db="EMBL/GenBank/DDBJ databases">
        <authorList>
            <person name="Hassan Y.I."/>
            <person name="Lepp D."/>
            <person name="Zhou T."/>
        </authorList>
    </citation>
    <scope>NUCLEOTIDE SEQUENCE [LARGE SCALE GENOMIC DNA]</scope>
    <source>
        <strain evidence="1 3">DSM 17137</strain>
    </source>
</reference>
<evidence type="ECO:0000313" key="1">
    <source>
        <dbReference type="EMBL" id="KKB85891.1"/>
    </source>
</evidence>
<gene>
    <name evidence="2" type="ORF">SAMN02745223_03302</name>
    <name evidence="1" type="ORF">VW29_05210</name>
</gene>
<dbReference type="Gene3D" id="3.30.420.40">
    <property type="match status" value="2"/>
</dbReference>
<dbReference type="InterPro" id="IPR043129">
    <property type="entry name" value="ATPase_NBD"/>
</dbReference>
<keyword evidence="2" id="KW-0808">Transferase</keyword>
<dbReference type="Proteomes" id="UP000033608">
    <property type="component" value="Unassembled WGS sequence"/>
</dbReference>
<dbReference type="RefSeq" id="WP_046134246.1">
    <property type="nucleotide sequence ID" value="NZ_FQVC01000011.1"/>
</dbReference>
<dbReference type="GO" id="GO:0009384">
    <property type="term" value="F:N-acylmannosamine kinase activity"/>
    <property type="evidence" value="ECO:0007669"/>
    <property type="project" value="TreeGrafter"/>
</dbReference>
<proteinExistence type="predicted"/>
<dbReference type="OrthoDB" id="49685at2"/>
<reference evidence="2 4" key="2">
    <citation type="submission" date="2016-11" db="EMBL/GenBank/DDBJ databases">
        <authorList>
            <person name="Jaros S."/>
            <person name="Januszkiewicz K."/>
            <person name="Wedrychowicz H."/>
        </authorList>
    </citation>
    <scope>NUCLEOTIDE SEQUENCE [LARGE SCALE GENOMIC DNA]</scope>
    <source>
        <strain evidence="2 4">DSM 17137</strain>
    </source>
</reference>
<dbReference type="Gene3D" id="1.10.10.10">
    <property type="entry name" value="Winged helix-like DNA-binding domain superfamily/Winged helix DNA-binding domain"/>
    <property type="match status" value="1"/>
</dbReference>
<dbReference type="Proteomes" id="UP000184533">
    <property type="component" value="Unassembled WGS sequence"/>
</dbReference>
<dbReference type="AlphaFoldDB" id="A0A0F5LUD1"/>
<keyword evidence="3" id="KW-1185">Reference proteome</keyword>
<dbReference type="InterPro" id="IPR036390">
    <property type="entry name" value="WH_DNA-bd_sf"/>
</dbReference>
<dbReference type="EMBL" id="LAJF01000044">
    <property type="protein sequence ID" value="KKB85891.1"/>
    <property type="molecule type" value="Genomic_DNA"/>
</dbReference>
<dbReference type="CDD" id="cd23763">
    <property type="entry name" value="ASKHA_ATPase_ROK"/>
    <property type="match status" value="1"/>
</dbReference>
<protein>
    <submittedName>
        <fullName evidence="1">ROK family transcriptional regulator</fullName>
    </submittedName>
    <submittedName>
        <fullName evidence="2">Sugar kinase of the NBD/HSP70 family, may contain an N-terminal HTH domain</fullName>
    </submittedName>
</protein>
<dbReference type="SUPFAM" id="SSF53067">
    <property type="entry name" value="Actin-like ATPase domain"/>
    <property type="match status" value="1"/>
</dbReference>
<dbReference type="PATRIC" id="fig|1121477.3.peg.2123"/>
<keyword evidence="2" id="KW-0418">Kinase</keyword>
<dbReference type="GO" id="GO:0019262">
    <property type="term" value="P:N-acetylneuraminate catabolic process"/>
    <property type="evidence" value="ECO:0007669"/>
    <property type="project" value="TreeGrafter"/>
</dbReference>
<dbReference type="InterPro" id="IPR000600">
    <property type="entry name" value="ROK"/>
</dbReference>
<dbReference type="InterPro" id="IPR036388">
    <property type="entry name" value="WH-like_DNA-bd_sf"/>
</dbReference>
<sequence>MADASRNRSGDLNRGTNQIGVRLYNERLVLSLIRQHGTLPKADIARMTGLSPQTISIIINQLEADGLLRRGNVVRGRVGQPSVPYSLNPEGAFAFGLKIGRRSVDLYLINFVGEVQCLLHQTYAYPTPQGVQDFAVAGLSQLQADLSATTVARIAGLGIAAPYEMWTWAEEIGAPVADIAAWRNVDIRARLAQLCDWPVYYSNDITAACAAELMFGRGADYVDYLYVYIGSFIGGGLVLDGHLFPGRTRNAAALGSMPAHNRLPGHRPGQLMGVASIYVLERKLIEQGRRAEILWQSPDDWGDNLGPALDNWIEEVAESLAYAIVAAIAVIDVETVVIDGAFPVSVRKRIIERTRLAIDSVNQQGLSPFALVEGSLGNGARAMGGAAIPLLANFTQDREVLFKENN</sequence>
<dbReference type="SUPFAM" id="SSF46785">
    <property type="entry name" value="Winged helix' DNA-binding domain"/>
    <property type="match status" value="1"/>
</dbReference>
<dbReference type="Pfam" id="PF13412">
    <property type="entry name" value="HTH_24"/>
    <property type="match status" value="1"/>
</dbReference>
<organism evidence="1 3">
    <name type="scientific">Devosia limi DSM 17137</name>
    <dbReference type="NCBI Taxonomy" id="1121477"/>
    <lineage>
        <taxon>Bacteria</taxon>
        <taxon>Pseudomonadati</taxon>
        <taxon>Pseudomonadota</taxon>
        <taxon>Alphaproteobacteria</taxon>
        <taxon>Hyphomicrobiales</taxon>
        <taxon>Devosiaceae</taxon>
        <taxon>Devosia</taxon>
    </lineage>
</organism>
<accession>A0A0F5LUD1</accession>